<reference evidence="6 7" key="1">
    <citation type="journal article" date="2017" name="Mycologia">
        <title>Bifiguratus adelaidae, gen. et sp. nov., a new member of Mucoromycotina in endophytic and soil-dwelling habitats.</title>
        <authorList>
            <person name="Torres-Cruz T.J."/>
            <person name="Billingsley Tobias T.L."/>
            <person name="Almatruk M."/>
            <person name="Hesse C."/>
            <person name="Kuske C.R."/>
            <person name="Desiro A."/>
            <person name="Benucci G.M."/>
            <person name="Bonito G."/>
            <person name="Stajich J.E."/>
            <person name="Dunlap C."/>
            <person name="Arnold A.E."/>
            <person name="Porras-Alfaro A."/>
        </authorList>
    </citation>
    <scope>NUCLEOTIDE SEQUENCE [LARGE SCALE GENOMIC DNA]</scope>
    <source>
        <strain evidence="6 7">AZ0501</strain>
    </source>
</reference>
<evidence type="ECO:0000256" key="3">
    <source>
        <dbReference type="ARBA" id="ARBA00047960"/>
    </source>
</evidence>
<evidence type="ECO:0000259" key="5">
    <source>
        <dbReference type="PROSITE" id="PS50405"/>
    </source>
</evidence>
<accession>A0A261Y4G8</accession>
<dbReference type="InterPro" id="IPR036282">
    <property type="entry name" value="Glutathione-S-Trfase_C_sf"/>
</dbReference>
<dbReference type="OrthoDB" id="249703at2759"/>
<comment type="caution">
    <text evidence="6">The sequence shown here is derived from an EMBL/GenBank/DDBJ whole genome shotgun (WGS) entry which is preliminary data.</text>
</comment>
<evidence type="ECO:0000313" key="6">
    <source>
        <dbReference type="EMBL" id="OZJ05364.1"/>
    </source>
</evidence>
<sequence>MPPLTIIGSPPSAATQRVLVVARLLKLEYTLHRINYRSKEHKSEDFLATKNPFGLIPVLQDGDFTLYESRAICKYLIAKYQGDSSVQLLPSDVEGVAQVDQYMSVETCQFEPICDAFARETLLKKIRLGQSPDPEKVKQYRQDFTNLLTTYEHILNGKRYLCGEFMTLADVCHLPMGQYMSILEQRTCYYQRIGQMLRVGGDLSGKRKLGKKCGFLRRQRYDVL</sequence>
<name>A0A261Y4G8_9FUNG</name>
<dbReference type="Proteomes" id="UP000242875">
    <property type="component" value="Unassembled WGS sequence"/>
</dbReference>
<dbReference type="Pfam" id="PF00043">
    <property type="entry name" value="GST_C"/>
    <property type="match status" value="1"/>
</dbReference>
<dbReference type="PROSITE" id="PS50405">
    <property type="entry name" value="GST_CTER"/>
    <property type="match status" value="1"/>
</dbReference>
<dbReference type="EC" id="2.5.1.18" evidence="1"/>
<dbReference type="PANTHER" id="PTHR43900">
    <property type="entry name" value="GLUTATHIONE S-TRANSFERASE RHO"/>
    <property type="match status" value="1"/>
</dbReference>
<dbReference type="InterPro" id="IPR040079">
    <property type="entry name" value="Glutathione_S-Trfase"/>
</dbReference>
<keyword evidence="7" id="KW-1185">Reference proteome</keyword>
<dbReference type="InterPro" id="IPR004046">
    <property type="entry name" value="GST_C"/>
</dbReference>
<dbReference type="PROSITE" id="PS50404">
    <property type="entry name" value="GST_NTER"/>
    <property type="match status" value="1"/>
</dbReference>
<dbReference type="GO" id="GO:0004364">
    <property type="term" value="F:glutathione transferase activity"/>
    <property type="evidence" value="ECO:0007669"/>
    <property type="project" value="UniProtKB-EC"/>
</dbReference>
<dbReference type="PANTHER" id="PTHR43900:SF3">
    <property type="entry name" value="GLUTATHIONE S-TRANSFERASE RHO"/>
    <property type="match status" value="1"/>
</dbReference>
<dbReference type="Gene3D" id="3.40.30.10">
    <property type="entry name" value="Glutaredoxin"/>
    <property type="match status" value="1"/>
</dbReference>
<dbReference type="EMBL" id="MVBO01000017">
    <property type="protein sequence ID" value="OZJ05364.1"/>
    <property type="molecule type" value="Genomic_DNA"/>
</dbReference>
<feature type="domain" description="GST C-terminal" evidence="5">
    <location>
        <begin position="92"/>
        <end position="224"/>
    </location>
</feature>
<evidence type="ECO:0000256" key="1">
    <source>
        <dbReference type="ARBA" id="ARBA00012452"/>
    </source>
</evidence>
<organism evidence="6 7">
    <name type="scientific">Bifiguratus adelaidae</name>
    <dbReference type="NCBI Taxonomy" id="1938954"/>
    <lineage>
        <taxon>Eukaryota</taxon>
        <taxon>Fungi</taxon>
        <taxon>Fungi incertae sedis</taxon>
        <taxon>Mucoromycota</taxon>
        <taxon>Mucoromycotina</taxon>
        <taxon>Endogonomycetes</taxon>
        <taxon>Endogonales</taxon>
        <taxon>Endogonales incertae sedis</taxon>
        <taxon>Bifiguratus</taxon>
    </lineage>
</organism>
<feature type="domain" description="GST N-terminal" evidence="4">
    <location>
        <begin position="2"/>
        <end position="84"/>
    </location>
</feature>
<dbReference type="InterPro" id="IPR004045">
    <property type="entry name" value="Glutathione_S-Trfase_N"/>
</dbReference>
<comment type="catalytic activity">
    <reaction evidence="3">
        <text>RX + glutathione = an S-substituted glutathione + a halide anion + H(+)</text>
        <dbReference type="Rhea" id="RHEA:16437"/>
        <dbReference type="ChEBI" id="CHEBI:15378"/>
        <dbReference type="ChEBI" id="CHEBI:16042"/>
        <dbReference type="ChEBI" id="CHEBI:17792"/>
        <dbReference type="ChEBI" id="CHEBI:57925"/>
        <dbReference type="ChEBI" id="CHEBI:90779"/>
        <dbReference type="EC" id="2.5.1.18"/>
    </reaction>
</comment>
<evidence type="ECO:0000259" key="4">
    <source>
        <dbReference type="PROSITE" id="PS50404"/>
    </source>
</evidence>
<dbReference type="Pfam" id="PF13409">
    <property type="entry name" value="GST_N_2"/>
    <property type="match status" value="1"/>
</dbReference>
<dbReference type="GO" id="GO:0006749">
    <property type="term" value="P:glutathione metabolic process"/>
    <property type="evidence" value="ECO:0007669"/>
    <property type="project" value="TreeGrafter"/>
</dbReference>
<dbReference type="GO" id="GO:0005737">
    <property type="term" value="C:cytoplasm"/>
    <property type="evidence" value="ECO:0007669"/>
    <property type="project" value="TreeGrafter"/>
</dbReference>
<dbReference type="AlphaFoldDB" id="A0A261Y4G8"/>
<dbReference type="SUPFAM" id="SSF52833">
    <property type="entry name" value="Thioredoxin-like"/>
    <property type="match status" value="1"/>
</dbReference>
<evidence type="ECO:0000313" key="7">
    <source>
        <dbReference type="Proteomes" id="UP000242875"/>
    </source>
</evidence>
<dbReference type="SFLD" id="SFLDG00358">
    <property type="entry name" value="Main_(cytGST)"/>
    <property type="match status" value="1"/>
</dbReference>
<dbReference type="SFLD" id="SFLDS00019">
    <property type="entry name" value="Glutathione_Transferase_(cytos"/>
    <property type="match status" value="1"/>
</dbReference>
<protein>
    <recommendedName>
        <fullName evidence="1">glutathione transferase</fullName>
        <ecNumber evidence="1">2.5.1.18</ecNumber>
    </recommendedName>
</protein>
<proteinExistence type="predicted"/>
<evidence type="ECO:0000256" key="2">
    <source>
        <dbReference type="ARBA" id="ARBA00022679"/>
    </source>
</evidence>
<gene>
    <name evidence="6" type="ORF">BZG36_01539</name>
</gene>
<dbReference type="InterPro" id="IPR036249">
    <property type="entry name" value="Thioredoxin-like_sf"/>
</dbReference>
<keyword evidence="2" id="KW-0808">Transferase</keyword>
<dbReference type="GO" id="GO:0043295">
    <property type="term" value="F:glutathione binding"/>
    <property type="evidence" value="ECO:0007669"/>
    <property type="project" value="TreeGrafter"/>
</dbReference>
<dbReference type="Gene3D" id="1.20.1050.10">
    <property type="match status" value="1"/>
</dbReference>
<dbReference type="FunFam" id="3.40.30.10:FF:000039">
    <property type="entry name" value="Glutathione S-transferase domain"/>
    <property type="match status" value="1"/>
</dbReference>
<dbReference type="InterPro" id="IPR010987">
    <property type="entry name" value="Glutathione-S-Trfase_C-like"/>
</dbReference>
<dbReference type="SUPFAM" id="SSF47616">
    <property type="entry name" value="GST C-terminal domain-like"/>
    <property type="match status" value="1"/>
</dbReference>